<keyword evidence="8" id="KW-0677">Repeat</keyword>
<evidence type="ECO:0000256" key="5">
    <source>
        <dbReference type="ARBA" id="ARBA00013950"/>
    </source>
</evidence>
<dbReference type="NCBIfam" id="TIGR00187">
    <property type="entry name" value="ribE"/>
    <property type="match status" value="1"/>
</dbReference>
<dbReference type="AlphaFoldDB" id="A0A1Y6ERI6"/>
<dbReference type="GO" id="GO:0004746">
    <property type="term" value="F:riboflavin synthase activity"/>
    <property type="evidence" value="ECO:0007669"/>
    <property type="project" value="UniProtKB-UniRule"/>
</dbReference>
<dbReference type="PROSITE" id="PS51177">
    <property type="entry name" value="LUMAZINE_BIND"/>
    <property type="match status" value="2"/>
</dbReference>
<evidence type="ECO:0000256" key="1">
    <source>
        <dbReference type="ARBA" id="ARBA00000968"/>
    </source>
</evidence>
<dbReference type="NCBIfam" id="NF006767">
    <property type="entry name" value="PRK09289.1"/>
    <property type="match status" value="1"/>
</dbReference>
<dbReference type="Pfam" id="PF00677">
    <property type="entry name" value="Lum_binding"/>
    <property type="match status" value="2"/>
</dbReference>
<evidence type="ECO:0000256" key="2">
    <source>
        <dbReference type="ARBA" id="ARBA00002803"/>
    </source>
</evidence>
<dbReference type="EC" id="2.5.1.9" evidence="4 9"/>
<feature type="repeat" description="Lumazine-binding" evidence="10">
    <location>
        <begin position="103"/>
        <end position="199"/>
    </location>
</feature>
<accession>A0A1Y6ERI6</accession>
<evidence type="ECO:0000313" key="12">
    <source>
        <dbReference type="EMBL" id="SMQ65167.1"/>
    </source>
</evidence>
<evidence type="ECO:0000259" key="11">
    <source>
        <dbReference type="PROSITE" id="PS51177"/>
    </source>
</evidence>
<evidence type="ECO:0000256" key="3">
    <source>
        <dbReference type="ARBA" id="ARBA00004887"/>
    </source>
</evidence>
<dbReference type="Proteomes" id="UP000194450">
    <property type="component" value="Unassembled WGS sequence"/>
</dbReference>
<dbReference type="InterPro" id="IPR017938">
    <property type="entry name" value="Riboflavin_synthase-like_b-brl"/>
</dbReference>
<dbReference type="InterPro" id="IPR023366">
    <property type="entry name" value="ATP_synth_asu-like_sf"/>
</dbReference>
<evidence type="ECO:0000256" key="9">
    <source>
        <dbReference type="NCBIfam" id="TIGR00187"/>
    </source>
</evidence>
<dbReference type="GO" id="GO:0009231">
    <property type="term" value="P:riboflavin biosynthetic process"/>
    <property type="evidence" value="ECO:0007669"/>
    <property type="project" value="UniProtKB-KW"/>
</dbReference>
<sequence>MFTGIIQTQAKVAAISVANKATEQAFKHIVIETQPQFLQQLQIGASIAINGCCLTAVEFSDTQVHFDVIDETLRLTNLGELEIGDLVNLERSLKMGDEIGGHHVSGHIHDTVVVEKVQQTAENWAVWLRFQPKWQRYIFAKGFIAVNGASLTVGQVEDNCFSLHLIPETLRLTNIANAKPGDRLNMELDQQSITIVDTVERVLAQRGVA</sequence>
<dbReference type="PANTHER" id="PTHR21098">
    <property type="entry name" value="RIBOFLAVIN SYNTHASE ALPHA CHAIN"/>
    <property type="match status" value="1"/>
</dbReference>
<feature type="repeat" description="Lumazine-binding" evidence="10">
    <location>
        <begin position="1"/>
        <end position="102"/>
    </location>
</feature>
<comment type="function">
    <text evidence="2">Catalyzes the dismutation of two molecules of 6,7-dimethyl-8-ribityllumazine, resulting in the formation of riboflavin and 5-amino-6-(D-ribitylamino)uracil.</text>
</comment>
<keyword evidence="7" id="KW-0808">Transferase</keyword>
<dbReference type="InterPro" id="IPR001783">
    <property type="entry name" value="Lumazine-bd"/>
</dbReference>
<dbReference type="PIRSF" id="PIRSF000498">
    <property type="entry name" value="Riboflavin_syn_A"/>
    <property type="match status" value="1"/>
</dbReference>
<evidence type="ECO:0000256" key="8">
    <source>
        <dbReference type="ARBA" id="ARBA00022737"/>
    </source>
</evidence>
<protein>
    <recommendedName>
        <fullName evidence="5 9">Riboflavin synthase</fullName>
        <ecNumber evidence="4 9">2.5.1.9</ecNumber>
    </recommendedName>
</protein>
<feature type="domain" description="Lumazine-binding" evidence="11">
    <location>
        <begin position="103"/>
        <end position="199"/>
    </location>
</feature>
<evidence type="ECO:0000313" key="13">
    <source>
        <dbReference type="Proteomes" id="UP000194450"/>
    </source>
</evidence>
<comment type="pathway">
    <text evidence="3">Cofactor biosynthesis; riboflavin biosynthesis; riboflavin from 2-hydroxy-3-oxobutyl phosphate and 5-amino-6-(D-ribitylamino)uracil: step 2/2.</text>
</comment>
<dbReference type="OrthoDB" id="9788537at2"/>
<proteinExistence type="predicted"/>
<dbReference type="RefSeq" id="WP_086434301.1">
    <property type="nucleotide sequence ID" value="NZ_FXWH01000001.1"/>
</dbReference>
<dbReference type="CDD" id="cd00402">
    <property type="entry name" value="Riboflavin_synthase_like"/>
    <property type="match status" value="1"/>
</dbReference>
<evidence type="ECO:0000256" key="7">
    <source>
        <dbReference type="ARBA" id="ARBA00022679"/>
    </source>
</evidence>
<dbReference type="InterPro" id="IPR026017">
    <property type="entry name" value="Lumazine-bd_dom"/>
</dbReference>
<dbReference type="FunFam" id="2.40.30.20:FF:000003">
    <property type="entry name" value="Riboflavin synthase, alpha subunit"/>
    <property type="match status" value="1"/>
</dbReference>
<evidence type="ECO:0000256" key="6">
    <source>
        <dbReference type="ARBA" id="ARBA00022619"/>
    </source>
</evidence>
<dbReference type="EMBL" id="FXWH01000001">
    <property type="protein sequence ID" value="SMQ65167.1"/>
    <property type="molecule type" value="Genomic_DNA"/>
</dbReference>
<dbReference type="PANTHER" id="PTHR21098:SF0">
    <property type="entry name" value="RIBOFLAVIN SYNTHASE"/>
    <property type="match status" value="1"/>
</dbReference>
<organism evidence="12 13">
    <name type="scientific">Pseudidiomarina planktonica</name>
    <dbReference type="NCBI Taxonomy" id="1323738"/>
    <lineage>
        <taxon>Bacteria</taxon>
        <taxon>Pseudomonadati</taxon>
        <taxon>Pseudomonadota</taxon>
        <taxon>Gammaproteobacteria</taxon>
        <taxon>Alteromonadales</taxon>
        <taxon>Idiomarinaceae</taxon>
        <taxon>Pseudidiomarina</taxon>
    </lineage>
</organism>
<dbReference type="NCBIfam" id="NF009566">
    <property type="entry name" value="PRK13020.1"/>
    <property type="match status" value="1"/>
</dbReference>
<comment type="catalytic activity">
    <reaction evidence="1">
        <text>2 6,7-dimethyl-8-(1-D-ribityl)lumazine + H(+) = 5-amino-6-(D-ribitylamino)uracil + riboflavin</text>
        <dbReference type="Rhea" id="RHEA:20772"/>
        <dbReference type="ChEBI" id="CHEBI:15378"/>
        <dbReference type="ChEBI" id="CHEBI:15934"/>
        <dbReference type="ChEBI" id="CHEBI:57986"/>
        <dbReference type="ChEBI" id="CHEBI:58201"/>
        <dbReference type="EC" id="2.5.1.9"/>
    </reaction>
</comment>
<dbReference type="Gene3D" id="2.40.30.20">
    <property type="match status" value="2"/>
</dbReference>
<keyword evidence="13" id="KW-1185">Reference proteome</keyword>
<dbReference type="SUPFAM" id="SSF63380">
    <property type="entry name" value="Riboflavin synthase domain-like"/>
    <property type="match status" value="2"/>
</dbReference>
<gene>
    <name evidence="12" type="ORF">SAMN06297229_1199</name>
</gene>
<feature type="domain" description="Lumazine-binding" evidence="11">
    <location>
        <begin position="1"/>
        <end position="102"/>
    </location>
</feature>
<evidence type="ECO:0000256" key="4">
    <source>
        <dbReference type="ARBA" id="ARBA00012827"/>
    </source>
</evidence>
<evidence type="ECO:0000256" key="10">
    <source>
        <dbReference type="PROSITE-ProRule" id="PRU00524"/>
    </source>
</evidence>
<name>A0A1Y6ERI6_9GAMM</name>
<keyword evidence="6" id="KW-0686">Riboflavin biosynthesis</keyword>
<reference evidence="13" key="1">
    <citation type="submission" date="2017-04" db="EMBL/GenBank/DDBJ databases">
        <authorList>
            <person name="Varghese N."/>
            <person name="Submissions S."/>
        </authorList>
    </citation>
    <scope>NUCLEOTIDE SEQUENCE [LARGE SCALE GENOMIC DNA]</scope>
</reference>